<dbReference type="Proteomes" id="UP000485058">
    <property type="component" value="Unassembled WGS sequence"/>
</dbReference>
<name>A0A699ZHA6_HAELA</name>
<evidence type="ECO:0000313" key="2">
    <source>
        <dbReference type="Proteomes" id="UP000485058"/>
    </source>
</evidence>
<reference evidence="1 2" key="1">
    <citation type="submission" date="2020-02" db="EMBL/GenBank/DDBJ databases">
        <title>Draft genome sequence of Haematococcus lacustris strain NIES-144.</title>
        <authorList>
            <person name="Morimoto D."/>
            <person name="Nakagawa S."/>
            <person name="Yoshida T."/>
            <person name="Sawayama S."/>
        </authorList>
    </citation>
    <scope>NUCLEOTIDE SEQUENCE [LARGE SCALE GENOMIC DNA]</scope>
    <source>
        <strain evidence="1 2">NIES-144</strain>
    </source>
</reference>
<organism evidence="1 2">
    <name type="scientific">Haematococcus lacustris</name>
    <name type="common">Green alga</name>
    <name type="synonym">Haematococcus pluvialis</name>
    <dbReference type="NCBI Taxonomy" id="44745"/>
    <lineage>
        <taxon>Eukaryota</taxon>
        <taxon>Viridiplantae</taxon>
        <taxon>Chlorophyta</taxon>
        <taxon>core chlorophytes</taxon>
        <taxon>Chlorophyceae</taxon>
        <taxon>CS clade</taxon>
        <taxon>Chlamydomonadales</taxon>
        <taxon>Haematococcaceae</taxon>
        <taxon>Haematococcus</taxon>
    </lineage>
</organism>
<dbReference type="AlphaFoldDB" id="A0A699ZHA6"/>
<gene>
    <name evidence="1" type="ORF">HaLaN_15268</name>
</gene>
<keyword evidence="2" id="KW-1185">Reference proteome</keyword>
<evidence type="ECO:0000313" key="1">
    <source>
        <dbReference type="EMBL" id="GFH18456.1"/>
    </source>
</evidence>
<accession>A0A699ZHA6</accession>
<proteinExistence type="predicted"/>
<dbReference type="EMBL" id="BLLF01001304">
    <property type="protein sequence ID" value="GFH18456.1"/>
    <property type="molecule type" value="Genomic_DNA"/>
</dbReference>
<comment type="caution">
    <text evidence="1">The sequence shown here is derived from an EMBL/GenBank/DDBJ whole genome shotgun (WGS) entry which is preliminary data.</text>
</comment>
<sequence length="160" mass="17429">MSARQAGLRPPPPLFRAEGAFGSMAEITMALDRMSTAGQAADRTPAECITSLHEGSPSCELRFLKQRSIEARTGSARWLWVKELVVDDLGVYSFNLRAACVPFSFKGVADRHRIVSVSSQRLSGRHFKTGLKKSKGEQVEQGQGRVLKAVAPLCPTPTCL</sequence>
<protein>
    <submittedName>
        <fullName evidence="1">Guanylate cyclase domain-containing protein</fullName>
    </submittedName>
</protein>